<organism evidence="1 2">
    <name type="scientific">Streptomyces olivaceiscleroticus</name>
    <dbReference type="NCBI Taxonomy" id="68245"/>
    <lineage>
        <taxon>Bacteria</taxon>
        <taxon>Bacillati</taxon>
        <taxon>Actinomycetota</taxon>
        <taxon>Actinomycetes</taxon>
        <taxon>Kitasatosporales</taxon>
        <taxon>Streptomycetaceae</taxon>
        <taxon>Streptomyces</taxon>
    </lineage>
</organism>
<name>A0ABP3LJV7_9ACTN</name>
<accession>A0ABP3LJV7</accession>
<keyword evidence="2" id="KW-1185">Reference proteome</keyword>
<proteinExistence type="predicted"/>
<dbReference type="Proteomes" id="UP001500909">
    <property type="component" value="Unassembled WGS sequence"/>
</dbReference>
<evidence type="ECO:0000313" key="2">
    <source>
        <dbReference type="Proteomes" id="UP001500909"/>
    </source>
</evidence>
<reference evidence="2" key="1">
    <citation type="journal article" date="2019" name="Int. J. Syst. Evol. Microbiol.">
        <title>The Global Catalogue of Microorganisms (GCM) 10K type strain sequencing project: providing services to taxonomists for standard genome sequencing and annotation.</title>
        <authorList>
            <consortium name="The Broad Institute Genomics Platform"/>
            <consortium name="The Broad Institute Genome Sequencing Center for Infectious Disease"/>
            <person name="Wu L."/>
            <person name="Ma J."/>
        </authorList>
    </citation>
    <scope>NUCLEOTIDE SEQUENCE [LARGE SCALE GENOMIC DNA]</scope>
    <source>
        <strain evidence="2">JCM 4805</strain>
    </source>
</reference>
<dbReference type="EMBL" id="BAAABY010000070">
    <property type="protein sequence ID" value="GAA0501506.1"/>
    <property type="molecule type" value="Genomic_DNA"/>
</dbReference>
<evidence type="ECO:0000313" key="1">
    <source>
        <dbReference type="EMBL" id="GAA0501506.1"/>
    </source>
</evidence>
<gene>
    <name evidence="1" type="ORF">GCM10010361_78890</name>
</gene>
<dbReference type="RefSeq" id="WP_346100566.1">
    <property type="nucleotide sequence ID" value="NZ_BAAABY010000070.1"/>
</dbReference>
<protein>
    <submittedName>
        <fullName evidence="1">Uncharacterized protein</fullName>
    </submittedName>
</protein>
<comment type="caution">
    <text evidence="1">The sequence shown here is derived from an EMBL/GenBank/DDBJ whole genome shotgun (WGS) entry which is preliminary data.</text>
</comment>
<sequence>MSTPTRTRTLRARLVRFIEDATGRITAAWRILTTAQERLLAALARIRPGRGATAAIRTATGVFQRQLASFDRAVTAFAERWASQDLPLAYREGAFTMLENADRPTSRWAWTRRHQEAVTALSAQYYSDLMSRLQEALRRARAFLRAAQDAARGVTFDPDQLRAEHPLDRVIYAGDHRHPVHAWAEAALSWQTVATANAGAARTALDDLNISYLEVRDGSGCGWSEHNDPDLADRTLRTVQDALAHPAAHPRCIREFLPRMDLVGRTDIESGALL</sequence>